<keyword evidence="4" id="KW-1185">Reference proteome</keyword>
<dbReference type="AlphaFoldDB" id="A0AAW9SV86"/>
<feature type="transmembrane region" description="Helical" evidence="1">
    <location>
        <begin position="41"/>
        <end position="58"/>
    </location>
</feature>
<feature type="signal peptide" evidence="2">
    <location>
        <begin position="1"/>
        <end position="25"/>
    </location>
</feature>
<evidence type="ECO:0000256" key="1">
    <source>
        <dbReference type="SAM" id="Phobius"/>
    </source>
</evidence>
<protein>
    <submittedName>
        <fullName evidence="3">Uncharacterized protein</fullName>
    </submittedName>
</protein>
<organism evidence="3 4">
    <name type="scientific">Ponticoccus litoralis</name>
    <dbReference type="NCBI Taxonomy" id="422297"/>
    <lineage>
        <taxon>Bacteria</taxon>
        <taxon>Pseudomonadati</taxon>
        <taxon>Pseudomonadota</taxon>
        <taxon>Alphaproteobacteria</taxon>
        <taxon>Rhodobacterales</taxon>
        <taxon>Roseobacteraceae</taxon>
        <taxon>Ponticoccus</taxon>
    </lineage>
</organism>
<dbReference type="RefSeq" id="WP_347167801.1">
    <property type="nucleotide sequence ID" value="NZ_JBDNCH010000002.1"/>
</dbReference>
<feature type="chain" id="PRO_5043342585" evidence="2">
    <location>
        <begin position="26"/>
        <end position="59"/>
    </location>
</feature>
<keyword evidence="1" id="KW-1133">Transmembrane helix</keyword>
<dbReference type="Proteomes" id="UP001428774">
    <property type="component" value="Unassembled WGS sequence"/>
</dbReference>
<gene>
    <name evidence="3" type="ORF">ABFB10_19685</name>
</gene>
<keyword evidence="1" id="KW-0812">Transmembrane</keyword>
<keyword evidence="2" id="KW-0732">Signal</keyword>
<evidence type="ECO:0000313" key="3">
    <source>
        <dbReference type="EMBL" id="MEN9062873.1"/>
    </source>
</evidence>
<evidence type="ECO:0000313" key="4">
    <source>
        <dbReference type="Proteomes" id="UP001428774"/>
    </source>
</evidence>
<reference evidence="3 4" key="1">
    <citation type="submission" date="2024-05" db="EMBL/GenBank/DDBJ databases">
        <title>Genome sequence of Ponticoccus litoralis KCCM 90028.</title>
        <authorList>
            <person name="Kim J.M."/>
            <person name="Lee J.K."/>
            <person name="Choi B.J."/>
            <person name="Bayburt H."/>
            <person name="Baek J.H."/>
            <person name="Jeon C.O."/>
        </authorList>
    </citation>
    <scope>NUCLEOTIDE SEQUENCE [LARGE SCALE GENOMIC DNA]</scope>
    <source>
        <strain evidence="3 4">KCCM 90028</strain>
    </source>
</reference>
<keyword evidence="1" id="KW-0472">Membrane</keyword>
<evidence type="ECO:0000256" key="2">
    <source>
        <dbReference type="SAM" id="SignalP"/>
    </source>
</evidence>
<sequence>MTPAVILMQVSGLLLCFLTAGCAHAWRAAVRNGDVEGRQIAAFTGSVLALSALTLWIAT</sequence>
<dbReference type="EMBL" id="JBDNCH010000002">
    <property type="protein sequence ID" value="MEN9062873.1"/>
    <property type="molecule type" value="Genomic_DNA"/>
</dbReference>
<comment type="caution">
    <text evidence="3">The sequence shown here is derived from an EMBL/GenBank/DDBJ whole genome shotgun (WGS) entry which is preliminary data.</text>
</comment>
<proteinExistence type="predicted"/>
<accession>A0AAW9SV86</accession>
<name>A0AAW9SV86_9RHOB</name>